<dbReference type="Proteomes" id="UP001396334">
    <property type="component" value="Unassembled WGS sequence"/>
</dbReference>
<evidence type="ECO:0000256" key="19">
    <source>
        <dbReference type="ARBA" id="ARBA00022989"/>
    </source>
</evidence>
<comment type="function">
    <text evidence="1">PsaA and PsaB bind P700, the primary electron donor of photosystem I (PSI), as well as the electron acceptors A0, A1 and FX. PSI is a plastocyanin-ferredoxin oxidoreductase, converting photonic excitation into a charge separation, which transfers an electron from the donor P700 chlorophyll pair to the spectroscopically characterized acceptors A0, A1, FX, FA and FB in turn. Oxidized P700 is reduced on the lumenal side of the thylakoid membrane by plastocyanin.</text>
</comment>
<feature type="region of interest" description="Disordered" evidence="27">
    <location>
        <begin position="977"/>
        <end position="1006"/>
    </location>
</feature>
<keyword evidence="14" id="KW-0603">Photosystem I</keyword>
<evidence type="ECO:0000256" key="27">
    <source>
        <dbReference type="SAM" id="MobiDB-lite"/>
    </source>
</evidence>
<feature type="region of interest" description="Disordered" evidence="27">
    <location>
        <begin position="1455"/>
        <end position="1532"/>
    </location>
</feature>
<organism evidence="29 30">
    <name type="scientific">Hibiscus sabdariffa</name>
    <name type="common">roselle</name>
    <dbReference type="NCBI Taxonomy" id="183260"/>
    <lineage>
        <taxon>Eukaryota</taxon>
        <taxon>Viridiplantae</taxon>
        <taxon>Streptophyta</taxon>
        <taxon>Embryophyta</taxon>
        <taxon>Tracheophyta</taxon>
        <taxon>Spermatophyta</taxon>
        <taxon>Magnoliopsida</taxon>
        <taxon>eudicotyledons</taxon>
        <taxon>Gunneridae</taxon>
        <taxon>Pentapetalae</taxon>
        <taxon>rosids</taxon>
        <taxon>malvids</taxon>
        <taxon>Malvales</taxon>
        <taxon>Malvaceae</taxon>
        <taxon>Malvoideae</taxon>
        <taxon>Hibiscus</taxon>
    </lineage>
</organism>
<evidence type="ECO:0000256" key="13">
    <source>
        <dbReference type="ARBA" id="ARBA00022723"/>
    </source>
</evidence>
<dbReference type="InterPro" id="IPR001280">
    <property type="entry name" value="PSI_PsaA/B"/>
</dbReference>
<evidence type="ECO:0000256" key="1">
    <source>
        <dbReference type="ARBA" id="ARBA00003162"/>
    </source>
</evidence>
<evidence type="ECO:0000256" key="17">
    <source>
        <dbReference type="ARBA" id="ARBA00022917"/>
    </source>
</evidence>
<keyword evidence="20" id="KW-0157">Chromophore</keyword>
<dbReference type="InterPro" id="IPR036408">
    <property type="entry name" value="PSI_PsaA/B_sf"/>
</dbReference>
<evidence type="ECO:0000256" key="20">
    <source>
        <dbReference type="ARBA" id="ARBA00022991"/>
    </source>
</evidence>
<evidence type="ECO:0000256" key="15">
    <source>
        <dbReference type="ARBA" id="ARBA00022842"/>
    </source>
</evidence>
<feature type="region of interest" description="Disordered" evidence="27">
    <location>
        <begin position="873"/>
        <end position="936"/>
    </location>
</feature>
<gene>
    <name evidence="29" type="ORF">V6N11_025026</name>
</gene>
<feature type="compositionally biased region" description="Basic and acidic residues" evidence="27">
    <location>
        <begin position="417"/>
        <end position="429"/>
    </location>
</feature>
<evidence type="ECO:0000256" key="3">
    <source>
        <dbReference type="ARBA" id="ARBA00005775"/>
    </source>
</evidence>
<feature type="region of interest" description="Disordered" evidence="27">
    <location>
        <begin position="1598"/>
        <end position="1628"/>
    </location>
</feature>
<feature type="compositionally biased region" description="Basic and acidic residues" evidence="27">
    <location>
        <begin position="1461"/>
        <end position="1476"/>
    </location>
</feature>
<keyword evidence="19" id="KW-1133">Transmembrane helix</keyword>
<keyword evidence="18" id="KW-0249">Electron transport</keyword>
<comment type="subcellular location">
    <subcellularLocation>
        <location evidence="2">Membrane</location>
        <topology evidence="2">Multi-pass membrane protein</topology>
    </subcellularLocation>
</comment>
<evidence type="ECO:0000256" key="26">
    <source>
        <dbReference type="ARBA" id="ARBA00048912"/>
    </source>
</evidence>
<keyword evidence="9" id="KW-0602">Photosynthesis</keyword>
<evidence type="ECO:0000256" key="9">
    <source>
        <dbReference type="ARBA" id="ARBA00022531"/>
    </source>
</evidence>
<keyword evidence="16" id="KW-0810">Translation regulation</keyword>
<feature type="compositionally biased region" description="Low complexity" evidence="27">
    <location>
        <begin position="701"/>
        <end position="714"/>
    </location>
</feature>
<dbReference type="PANTHER" id="PTHR23253">
    <property type="entry name" value="EUKARYOTIC TRANSLATION INITIATION FACTOR 4 GAMMA"/>
    <property type="match status" value="1"/>
</dbReference>
<feature type="compositionally biased region" description="Polar residues" evidence="27">
    <location>
        <begin position="1605"/>
        <end position="1625"/>
    </location>
</feature>
<feature type="compositionally biased region" description="Polar residues" evidence="27">
    <location>
        <begin position="679"/>
        <end position="695"/>
    </location>
</feature>
<dbReference type="PROSITE" id="PS51366">
    <property type="entry name" value="MI"/>
    <property type="match status" value="1"/>
</dbReference>
<proteinExistence type="inferred from homology"/>
<feature type="compositionally biased region" description="Polar residues" evidence="27">
    <location>
        <begin position="145"/>
        <end position="158"/>
    </location>
</feature>
<keyword evidence="12" id="KW-0812">Transmembrane</keyword>
<dbReference type="InterPro" id="IPR020586">
    <property type="entry name" value="PSI_PsaA/B_CS"/>
</dbReference>
<dbReference type="PROSITE" id="PS00419">
    <property type="entry name" value="PHOTOSYSTEM_I_PSAAB"/>
    <property type="match status" value="1"/>
</dbReference>
<keyword evidence="24" id="KW-0472">Membrane</keyword>
<dbReference type="SMART" id="SM00543">
    <property type="entry name" value="MIF4G"/>
    <property type="match status" value="1"/>
</dbReference>
<keyword evidence="21" id="KW-0560">Oxidoreductase</keyword>
<name>A0ABR2QNW0_9ROSI</name>
<feature type="compositionally biased region" description="Polar residues" evidence="27">
    <location>
        <begin position="715"/>
        <end position="734"/>
    </location>
</feature>
<keyword evidence="13" id="KW-0479">Metal-binding</keyword>
<comment type="subunit">
    <text evidence="25">The PsaA/B heterodimer binds the P700 chlorophyll special pair and subsequent electron acceptors. PSI consists of a core antenna complex that captures photons, and an electron transfer chain that converts photonic excitation into a charge separation. The eukaryotic PSI reaction center is composed of at least 11 subunits.</text>
</comment>
<feature type="compositionally biased region" description="Polar residues" evidence="27">
    <location>
        <begin position="873"/>
        <end position="896"/>
    </location>
</feature>
<feature type="region of interest" description="Disordered" evidence="27">
    <location>
        <begin position="417"/>
        <end position="457"/>
    </location>
</feature>
<evidence type="ECO:0000256" key="14">
    <source>
        <dbReference type="ARBA" id="ARBA00022836"/>
    </source>
</evidence>
<evidence type="ECO:0000256" key="24">
    <source>
        <dbReference type="ARBA" id="ARBA00023136"/>
    </source>
</evidence>
<evidence type="ECO:0000313" key="30">
    <source>
        <dbReference type="Proteomes" id="UP001396334"/>
    </source>
</evidence>
<feature type="domain" description="MI" evidence="28">
    <location>
        <begin position="1792"/>
        <end position="1916"/>
    </location>
</feature>
<feature type="compositionally biased region" description="Basic and acidic residues" evidence="27">
    <location>
        <begin position="986"/>
        <end position="998"/>
    </location>
</feature>
<evidence type="ECO:0000313" key="29">
    <source>
        <dbReference type="EMBL" id="KAK9002342.1"/>
    </source>
</evidence>
<feature type="region of interest" description="Disordered" evidence="27">
    <location>
        <begin position="585"/>
        <end position="619"/>
    </location>
</feature>
<evidence type="ECO:0000256" key="2">
    <source>
        <dbReference type="ARBA" id="ARBA00004141"/>
    </source>
</evidence>
<feature type="region of interest" description="Disordered" evidence="27">
    <location>
        <begin position="145"/>
        <end position="184"/>
    </location>
</feature>
<feature type="compositionally biased region" description="Basic and acidic residues" evidence="27">
    <location>
        <begin position="219"/>
        <end position="231"/>
    </location>
</feature>
<evidence type="ECO:0000259" key="28">
    <source>
        <dbReference type="PROSITE" id="PS51366"/>
    </source>
</evidence>
<evidence type="ECO:0000256" key="23">
    <source>
        <dbReference type="ARBA" id="ARBA00023014"/>
    </source>
</evidence>
<keyword evidence="7" id="KW-0004">4Fe-4S</keyword>
<sequence>MQMTSREAILYCSKKPNLCSFSAHSFEFTEWGYMSFNQSRCDKSEQQYRKSGRFASSNQQRNSSGGYGKGVAGGPAPSPSVSSITASSRSFKKSNNAQGGQSSVNSPAVNSTEFNNASATRNIQNGAHAQPQLKGASVMPVISSASKPTESHANQRSTRAIPKVPTPQAALCSDSSMPATATKGDASQAISLQFGSITPGFMNGMQVPARTSSAPPNLDEQKRDQACHDSSFRPSSNLPTPAPKQQLPKKDSVAVDQSNSGEAHPVPKVKKDVQASAGPPVNQTQNPALLNIPMAAMQMPFHHQPQVAMQFGGPNPHIRSQSTSVQMPMHMPLPMGNGPHVMQQPVFVPGLQPHPLPPQGMMHQGQGLSFAQPLGGQLAPQLGNLGMGIAPQYSQQQGGKFGVPRKTTPVKITHPETHEELRLNKRTDTYLDGGSSGPRSHPNVPPQSQPVPSFAPSHSVNYYSNSYNNNSMFYPPPSLPLSSSQVAVAPNGQGPRFNFPVGQSHQNISYMNSAAAHGSLPVNKSMNPRLGTSESPSMDLAPDGHNVESSAPSGITHVTVKPVTVSVGQKVSDSSLSISLPQVEKVGSLKPSVTSSEGSLSQAHQLKPERESSASKGLPAAAGVGAANLDESVSSAPAATSEEPVLTVVSKEGRGDSLTYSNSIKDNQKKPAKKGHTQLLPNQSMSISSLASQTAEHGISSDRLASSSAADVLSQPTQELSSINNAPTSPIEQRTYSKREGLTSVSSEVSGTVINVECLDMVQHAKMDCSSKLDEQLKPEINGIKDPLKPVELTSDQESALKATTTSNDVPTSVTTVLDEDVEVSIENEGVTDMNVFTSKISDSTVLESSHVDITFGSNASSSAIDSNEITVTKSGASDQHSAPVTTPDLSDSISNYEGGVPVPSSKDKPAPELNRTKSTTSRGRKKRKEILQRADAAGTTSDLYMAFKGPEEKKETIIPSASADNNFNGANLKLVSHESPQVDSTKSDKMPKDKAELDDWEDAADIRAPKLETSDDFEKAQEGLINREEDGNRNISKKYSRDFLLKFAEQGTDLPQGFEISSDIAEALMVANVNTSHLVGRDSYPSPGRRMDRQSSGSRLDRRTSGMVFDDRWMKLPGSFVPGRDVRLDLAYGAAAAGFQPVHGGNFGVVRHPRVPTSLQFVEGIFPGQMHPMSPQGWIPRSPVTDRWQRVPNYQQKGLISSPQTPLQTMHKAERKYEVGKVTDEEALKQRQLKAILNKLTPQNFEKLFEQVKAVNIDNAGTLTGVISQIFDKALMEPTFCEMYANFCYHLAGELPDFSEDNEKITFKRLLLNKCQEEFERGEREQEEANKVEEEGEAKQSVEEREEKRIKARRRMLGNIRLIGELYKKKMLTERIMHECIKKLLGEYENPDEEDVEALCKLMSTIGEMIDHPKAKVFMDAYFDRMAKLSNNMKLSSRVRFMLKDAIDLRKNKWQRRRKVDGPKKIEEVHRDAAQERQAQTSRLARGPGMNPGAKRAPLDFGPRASLLSSPGAQVGSSRGSPTQHRGLGAQDVRMDDRQSFEARNLSVPLHQRPVGDDSITLGPQGGLARGMAFRGPPAVSSAPLADVSPISGDSKRTAAGLNGFSSPTASQAQGQTSSFTQNIPPEKSWPEERLMEMSMAAIKEFYSLFLGFHTLGLYVHNDVMLAFGTPEKQILIEPIFAQWIQSAHGKTSYGFDVLLSSTNGPTFNAGRSIWLPGWLNVVNENSNSLFLTIGPGDFLVHHAIALGLHTTTLILVKGALDARGSKLMPDKKDFGYSFPCDGPGRGGTCDISAWDAFYLAVFWIARDEKEVALCIKDLHSQSFHPTMIALWVTDSFERKDMERDLLAKLLVNLARSHDGVLTQVQLVKGFESILSTLEDAVNDAPKAAEFLGRIFAKTIVENVISLSEIGRLIHDGGEEPGCLLETGLAADVLGSTLVAIKINKGETFLNEILASSSLRLEDFRPPHPNKSSILEKNLSFDCKKQEFSTF</sequence>
<reference evidence="29 30" key="1">
    <citation type="journal article" date="2024" name="G3 (Bethesda)">
        <title>Genome assembly of Hibiscus sabdariffa L. provides insights into metabolisms of medicinal natural products.</title>
        <authorList>
            <person name="Kim T."/>
        </authorList>
    </citation>
    <scope>NUCLEOTIDE SEQUENCE [LARGE SCALE GENOMIC DNA]</scope>
    <source>
        <strain evidence="29">TK-2024</strain>
        <tissue evidence="29">Old leaves</tissue>
    </source>
</reference>
<evidence type="ECO:0000256" key="21">
    <source>
        <dbReference type="ARBA" id="ARBA00023002"/>
    </source>
</evidence>
<feature type="compositionally biased region" description="Low complexity" evidence="27">
    <location>
        <begin position="79"/>
        <end position="89"/>
    </location>
</feature>
<keyword evidence="17" id="KW-0648">Protein biosynthesis</keyword>
<evidence type="ECO:0000256" key="16">
    <source>
        <dbReference type="ARBA" id="ARBA00022845"/>
    </source>
</evidence>
<comment type="catalytic activity">
    <reaction evidence="26">
        <text>reduced [plastocyanin] + hnu + oxidized [2Fe-2S]-[ferredoxin] = oxidized [plastocyanin] + reduced [2Fe-2S]-[ferredoxin]</text>
        <dbReference type="Rhea" id="RHEA:30407"/>
        <dbReference type="Rhea" id="RHEA-COMP:10000"/>
        <dbReference type="Rhea" id="RHEA-COMP:10001"/>
        <dbReference type="Rhea" id="RHEA-COMP:10039"/>
        <dbReference type="Rhea" id="RHEA-COMP:10040"/>
        <dbReference type="ChEBI" id="CHEBI:29036"/>
        <dbReference type="ChEBI" id="CHEBI:30212"/>
        <dbReference type="ChEBI" id="CHEBI:33737"/>
        <dbReference type="ChEBI" id="CHEBI:33738"/>
        <dbReference type="ChEBI" id="CHEBI:49552"/>
        <dbReference type="EC" id="1.97.1.12"/>
    </reaction>
</comment>
<dbReference type="Pfam" id="PF00223">
    <property type="entry name" value="PsaA_PsaB"/>
    <property type="match status" value="1"/>
</dbReference>
<feature type="region of interest" description="Disordered" evidence="27">
    <location>
        <begin position="46"/>
        <end position="112"/>
    </location>
</feature>
<dbReference type="InterPro" id="IPR016024">
    <property type="entry name" value="ARM-type_fold"/>
</dbReference>
<dbReference type="PANTHER" id="PTHR23253:SF9">
    <property type="entry name" value="EUKARYOTIC TRANSLATION INITIATION FACTOR 4 GAMMA 2"/>
    <property type="match status" value="1"/>
</dbReference>
<dbReference type="EC" id="1.97.1.12" evidence="5"/>
<evidence type="ECO:0000256" key="11">
    <source>
        <dbReference type="ARBA" id="ARBA00022640"/>
    </source>
</evidence>
<evidence type="ECO:0000256" key="10">
    <source>
        <dbReference type="ARBA" id="ARBA00022540"/>
    </source>
</evidence>
<feature type="region of interest" description="Disordered" evidence="27">
    <location>
        <begin position="203"/>
        <end position="282"/>
    </location>
</feature>
<dbReference type="Gene3D" id="1.25.40.180">
    <property type="match status" value="1"/>
</dbReference>
<evidence type="ECO:0000256" key="8">
    <source>
        <dbReference type="ARBA" id="ARBA00022494"/>
    </source>
</evidence>
<evidence type="ECO:0000256" key="4">
    <source>
        <dbReference type="ARBA" id="ARBA00010598"/>
    </source>
</evidence>
<comment type="caution">
    <text evidence="29">The sequence shown here is derived from an EMBL/GenBank/DDBJ whole genome shotgun (WGS) entry which is preliminary data.</text>
</comment>
<keyword evidence="8" id="KW-0148">Chlorophyll</keyword>
<dbReference type="SUPFAM" id="SSF48371">
    <property type="entry name" value="ARM repeat"/>
    <property type="match status" value="2"/>
</dbReference>
<keyword evidence="6" id="KW-0813">Transport</keyword>
<feature type="region of interest" description="Disordered" evidence="27">
    <location>
        <begin position="1323"/>
        <end position="1348"/>
    </location>
</feature>
<dbReference type="Gene3D" id="1.20.1130.10">
    <property type="entry name" value="Photosystem I PsaA/PsaB"/>
    <property type="match status" value="1"/>
</dbReference>
<dbReference type="SUPFAM" id="SSF81558">
    <property type="entry name" value="Photosystem I subunits PsaA/PsaB"/>
    <property type="match status" value="1"/>
</dbReference>
<feature type="compositionally biased region" description="Basic and acidic residues" evidence="27">
    <location>
        <begin position="1090"/>
        <end position="1103"/>
    </location>
</feature>
<comment type="similarity">
    <text evidence="4">Belongs to the PsaA/PsaB family.</text>
</comment>
<feature type="region of interest" description="Disordered" evidence="27">
    <location>
        <begin position="1081"/>
        <end position="1103"/>
    </location>
</feature>
<feature type="compositionally biased region" description="Polar residues" evidence="27">
    <location>
        <begin position="1508"/>
        <end position="1525"/>
    </location>
</feature>
<evidence type="ECO:0000256" key="18">
    <source>
        <dbReference type="ARBA" id="ARBA00022982"/>
    </source>
</evidence>
<evidence type="ECO:0000256" key="5">
    <source>
        <dbReference type="ARBA" id="ARBA00013197"/>
    </source>
</evidence>
<evidence type="ECO:0000256" key="7">
    <source>
        <dbReference type="ARBA" id="ARBA00022485"/>
    </source>
</evidence>
<accession>A0ABR2QNW0</accession>
<dbReference type="PRINTS" id="PR00257">
    <property type="entry name" value="PHOTSYSPSAAB"/>
</dbReference>
<comment type="similarity">
    <text evidence="3">Belongs to the eukaryotic initiation factor 4G family.</text>
</comment>
<dbReference type="SMART" id="SM00544">
    <property type="entry name" value="MA3"/>
    <property type="match status" value="1"/>
</dbReference>
<feature type="compositionally biased region" description="Polar residues" evidence="27">
    <location>
        <begin position="591"/>
        <end position="604"/>
    </location>
</feature>
<evidence type="ECO:0000256" key="22">
    <source>
        <dbReference type="ARBA" id="ARBA00023004"/>
    </source>
</evidence>
<keyword evidence="10" id="KW-0396">Initiation factor</keyword>
<keyword evidence="15" id="KW-0460">Magnesium</keyword>
<keyword evidence="11" id="KW-0934">Plastid</keyword>
<feature type="region of interest" description="Disordered" evidence="27">
    <location>
        <begin position="633"/>
        <end position="744"/>
    </location>
</feature>
<dbReference type="EMBL" id="JBBPBN010000035">
    <property type="protein sequence ID" value="KAK9002342.1"/>
    <property type="molecule type" value="Genomic_DNA"/>
</dbReference>
<dbReference type="InterPro" id="IPR003890">
    <property type="entry name" value="MIF4G-like_typ-3"/>
</dbReference>
<feature type="compositionally biased region" description="Polar residues" evidence="27">
    <location>
        <begin position="93"/>
        <end position="112"/>
    </location>
</feature>
<dbReference type="InterPro" id="IPR003891">
    <property type="entry name" value="Initiation_fac_eIF4g_MI"/>
</dbReference>
<protein>
    <recommendedName>
        <fullName evidence="5">photosystem I</fullName>
        <ecNumber evidence="5">1.97.1.12</ecNumber>
    </recommendedName>
</protein>
<evidence type="ECO:0000256" key="6">
    <source>
        <dbReference type="ARBA" id="ARBA00022448"/>
    </source>
</evidence>
<dbReference type="Pfam" id="PF02854">
    <property type="entry name" value="MIF4G"/>
    <property type="match status" value="1"/>
</dbReference>
<keyword evidence="22" id="KW-0408">Iron</keyword>
<evidence type="ECO:0000256" key="12">
    <source>
        <dbReference type="ARBA" id="ARBA00022692"/>
    </source>
</evidence>
<feature type="compositionally biased region" description="Polar residues" evidence="27">
    <location>
        <begin position="54"/>
        <end position="64"/>
    </location>
</feature>
<keyword evidence="30" id="KW-1185">Reference proteome</keyword>
<evidence type="ECO:0000256" key="25">
    <source>
        <dbReference type="ARBA" id="ARBA00026002"/>
    </source>
</evidence>
<keyword evidence="23" id="KW-0411">Iron-sulfur</keyword>